<accession>A0A0M6XSV1</accession>
<dbReference type="InterPro" id="IPR029033">
    <property type="entry name" value="His_PPase_superfam"/>
</dbReference>
<name>A0A0M6XSV1_9RHOB</name>
<dbReference type="Proteomes" id="UP000048908">
    <property type="component" value="Unassembled WGS sequence"/>
</dbReference>
<evidence type="ECO:0000313" key="3">
    <source>
        <dbReference type="Proteomes" id="UP000048908"/>
    </source>
</evidence>
<proteinExistence type="predicted"/>
<dbReference type="InterPro" id="IPR001345">
    <property type="entry name" value="PG/BPGM_mutase_AS"/>
</dbReference>
<gene>
    <name evidence="2" type="primary">gpgP</name>
    <name evidence="2" type="ORF">JAN5088_01871</name>
</gene>
<organism evidence="2 3">
    <name type="scientific">Jannaschia rubra</name>
    <dbReference type="NCBI Taxonomy" id="282197"/>
    <lineage>
        <taxon>Bacteria</taxon>
        <taxon>Pseudomonadati</taxon>
        <taxon>Pseudomonadota</taxon>
        <taxon>Alphaproteobacteria</taxon>
        <taxon>Rhodobacterales</taxon>
        <taxon>Roseobacteraceae</taxon>
        <taxon>Jannaschia</taxon>
    </lineage>
</organism>
<dbReference type="Gene3D" id="3.40.50.1240">
    <property type="entry name" value="Phosphoglycerate mutase-like"/>
    <property type="match status" value="1"/>
</dbReference>
<protein>
    <submittedName>
        <fullName evidence="2">Glucosyl-3-phosphoglycerate phosphatase</fullName>
        <ecNumber evidence="2">3.1.3.-</ecNumber>
    </submittedName>
</protein>
<dbReference type="EMBL" id="CXPG01000017">
    <property type="protein sequence ID" value="CTQ33094.1"/>
    <property type="molecule type" value="Genomic_DNA"/>
</dbReference>
<dbReference type="RefSeq" id="WP_055682541.1">
    <property type="nucleotide sequence ID" value="NZ_CANMUL010000005.1"/>
</dbReference>
<evidence type="ECO:0000256" key="1">
    <source>
        <dbReference type="PIRSR" id="PIRSR613078-2"/>
    </source>
</evidence>
<dbReference type="PIRSF" id="PIRSF000709">
    <property type="entry name" value="6PFK_2-Ptase"/>
    <property type="match status" value="1"/>
</dbReference>
<dbReference type="SUPFAM" id="SSF53254">
    <property type="entry name" value="Phosphoglycerate mutase-like"/>
    <property type="match status" value="1"/>
</dbReference>
<feature type="binding site" evidence="1">
    <location>
        <position position="71"/>
    </location>
    <ligand>
        <name>substrate</name>
    </ligand>
</feature>
<dbReference type="PANTHER" id="PTHR48100:SF59">
    <property type="entry name" value="ADENOSYLCOBALAMIN_ALPHA-RIBAZOLE PHOSPHATASE"/>
    <property type="match status" value="1"/>
</dbReference>
<dbReference type="AlphaFoldDB" id="A0A0M6XSV1"/>
<dbReference type="InterPro" id="IPR013078">
    <property type="entry name" value="His_Pase_superF_clade-1"/>
</dbReference>
<feature type="binding site" evidence="1">
    <location>
        <begin position="17"/>
        <end position="24"/>
    </location>
    <ligand>
        <name>substrate</name>
    </ligand>
</feature>
<dbReference type="GO" id="GO:0016791">
    <property type="term" value="F:phosphatase activity"/>
    <property type="evidence" value="ECO:0007669"/>
    <property type="project" value="TreeGrafter"/>
</dbReference>
<dbReference type="STRING" id="282197.SAMN04488517_11330"/>
<evidence type="ECO:0000313" key="2">
    <source>
        <dbReference type="EMBL" id="CTQ33094.1"/>
    </source>
</evidence>
<reference evidence="2 3" key="1">
    <citation type="submission" date="2015-07" db="EMBL/GenBank/DDBJ databases">
        <authorList>
            <person name="Noorani M."/>
        </authorList>
    </citation>
    <scope>NUCLEOTIDE SEQUENCE [LARGE SCALE GENOMIC DNA]</scope>
    <source>
        <strain evidence="2 3">CECT 5088</strain>
    </source>
</reference>
<dbReference type="SMART" id="SM00855">
    <property type="entry name" value="PGAM"/>
    <property type="match status" value="1"/>
</dbReference>
<dbReference type="PANTHER" id="PTHR48100">
    <property type="entry name" value="BROAD-SPECIFICITY PHOSPHATASE YOR283W-RELATED"/>
    <property type="match status" value="1"/>
</dbReference>
<dbReference type="EC" id="3.1.3.-" evidence="2"/>
<dbReference type="PROSITE" id="PS00175">
    <property type="entry name" value="PG_MUTASE"/>
    <property type="match status" value="1"/>
</dbReference>
<dbReference type="OrthoDB" id="9781415at2"/>
<dbReference type="InterPro" id="IPR050275">
    <property type="entry name" value="PGM_Phosphatase"/>
</dbReference>
<dbReference type="CDD" id="cd07067">
    <property type="entry name" value="HP_PGM_like"/>
    <property type="match status" value="1"/>
</dbReference>
<sequence length="200" mass="21261">MDTPSIPDLLPDLIVMRHGETEWNVARRLQGALDSPLTARGRKQALALGAMFATMGLGPASHDLRTSPQPRAAMTAALAFGEGATTDPDLREIGLGAWTGAGIAGLRTDLAPDVDMLAFYDGAPEGEGFVALEHRARSVMARIRRPTILVTHDMTGRMIRTLALGRSVADLPDLASGQGAAFRIRDGVETMMTPDLDAFA</sequence>
<keyword evidence="3" id="KW-1185">Reference proteome</keyword>
<keyword evidence="2" id="KW-0378">Hydrolase</keyword>
<dbReference type="Pfam" id="PF00300">
    <property type="entry name" value="His_Phos_1"/>
    <property type="match status" value="1"/>
</dbReference>
<dbReference type="GO" id="GO:0005737">
    <property type="term" value="C:cytoplasm"/>
    <property type="evidence" value="ECO:0007669"/>
    <property type="project" value="TreeGrafter"/>
</dbReference>